<sequence length="121" mass="13118">MNTTISSSTSTTLHNTSSSVDNSGNVKPTTSQQGTQGVKTEIKASGLTVEEVNSAVQTLNEVMTKMNRALSFEVDSSSEELVIRVTDTETDELIRQIPSENALKLVQHITEMRNILFDASA</sequence>
<evidence type="ECO:0000313" key="2">
    <source>
        <dbReference type="EMBL" id="KEA64317.1"/>
    </source>
</evidence>
<dbReference type="EMBL" id="JMQN01000018">
    <property type="protein sequence ID" value="KEA64317.1"/>
    <property type="molecule type" value="Genomic_DNA"/>
</dbReference>
<organism evidence="2 3">
    <name type="scientific">Marinobacterium lacunae</name>
    <dbReference type="NCBI Taxonomy" id="1232683"/>
    <lineage>
        <taxon>Bacteria</taxon>
        <taxon>Pseudomonadati</taxon>
        <taxon>Pseudomonadota</taxon>
        <taxon>Gammaproteobacteria</taxon>
        <taxon>Oceanospirillales</taxon>
        <taxon>Oceanospirillaceae</taxon>
        <taxon>Marinobacterium</taxon>
    </lineage>
</organism>
<dbReference type="STRING" id="1232683.ADIMK_1563"/>
<keyword evidence="3" id="KW-1185">Reference proteome</keyword>
<evidence type="ECO:0008006" key="4">
    <source>
        <dbReference type="Google" id="ProtNLM"/>
    </source>
</evidence>
<feature type="compositionally biased region" description="Low complexity" evidence="1">
    <location>
        <begin position="1"/>
        <end position="19"/>
    </location>
</feature>
<evidence type="ECO:0000256" key="1">
    <source>
        <dbReference type="SAM" id="MobiDB-lite"/>
    </source>
</evidence>
<accession>A0A081G0L2</accession>
<comment type="caution">
    <text evidence="2">The sequence shown here is derived from an EMBL/GenBank/DDBJ whole genome shotgun (WGS) entry which is preliminary data.</text>
</comment>
<dbReference type="Proteomes" id="UP000028252">
    <property type="component" value="Unassembled WGS sequence"/>
</dbReference>
<dbReference type="PATRIC" id="fig|1232683.4.peg.1543"/>
<dbReference type="RefSeq" id="WP_051692679.1">
    <property type="nucleotide sequence ID" value="NZ_JMQN01000018.1"/>
</dbReference>
<gene>
    <name evidence="2" type="ORF">ADIMK_1563</name>
</gene>
<feature type="compositionally biased region" description="Polar residues" evidence="1">
    <location>
        <begin position="20"/>
        <end position="38"/>
    </location>
</feature>
<dbReference type="OrthoDB" id="5741693at2"/>
<dbReference type="eggNOG" id="COG1334">
    <property type="taxonomic scope" value="Bacteria"/>
</dbReference>
<dbReference type="InterPro" id="IPR035924">
    <property type="entry name" value="FlaG-like_sf"/>
</dbReference>
<proteinExistence type="predicted"/>
<dbReference type="AlphaFoldDB" id="A0A081G0L2"/>
<dbReference type="InterPro" id="IPR005186">
    <property type="entry name" value="FlaG"/>
</dbReference>
<dbReference type="SUPFAM" id="SSF160214">
    <property type="entry name" value="FlaG-like"/>
    <property type="match status" value="1"/>
</dbReference>
<reference evidence="2 3" key="1">
    <citation type="submission" date="2014-04" db="EMBL/GenBank/DDBJ databases">
        <title>Marinobacterium kochiensis sp. nov., isolated from sediment sample collected from Kochi backwaters in Kerala, India.</title>
        <authorList>
            <person name="Singh A."/>
            <person name="Pinnaka A.K."/>
        </authorList>
    </citation>
    <scope>NUCLEOTIDE SEQUENCE [LARGE SCALE GENOMIC DNA]</scope>
    <source>
        <strain evidence="2 3">AK27</strain>
    </source>
</reference>
<dbReference type="PANTHER" id="PTHR37166:SF1">
    <property type="entry name" value="PROTEIN FLAG"/>
    <property type="match status" value="1"/>
</dbReference>
<dbReference type="PANTHER" id="PTHR37166">
    <property type="entry name" value="PROTEIN FLAG"/>
    <property type="match status" value="1"/>
</dbReference>
<name>A0A081G0L2_9GAMM</name>
<feature type="region of interest" description="Disordered" evidence="1">
    <location>
        <begin position="1"/>
        <end position="44"/>
    </location>
</feature>
<dbReference type="Gene3D" id="3.30.160.170">
    <property type="entry name" value="FlaG-like"/>
    <property type="match status" value="1"/>
</dbReference>
<evidence type="ECO:0000313" key="3">
    <source>
        <dbReference type="Proteomes" id="UP000028252"/>
    </source>
</evidence>
<dbReference type="Pfam" id="PF03646">
    <property type="entry name" value="FlaG"/>
    <property type="match status" value="1"/>
</dbReference>
<protein>
    <recommendedName>
        <fullName evidence="4">Flagellin protein FlaG</fullName>
    </recommendedName>
</protein>